<evidence type="ECO:0000256" key="2">
    <source>
        <dbReference type="ARBA" id="ARBA00010337"/>
    </source>
</evidence>
<organism evidence="7">
    <name type="scientific">Chaetoceros debilis</name>
    <dbReference type="NCBI Taxonomy" id="122233"/>
    <lineage>
        <taxon>Eukaryota</taxon>
        <taxon>Sar</taxon>
        <taxon>Stramenopiles</taxon>
        <taxon>Ochrophyta</taxon>
        <taxon>Bacillariophyta</taxon>
        <taxon>Coscinodiscophyceae</taxon>
        <taxon>Chaetocerotophycidae</taxon>
        <taxon>Chaetocerotales</taxon>
        <taxon>Chaetocerotaceae</taxon>
        <taxon>Chaetoceros</taxon>
    </lineage>
</organism>
<proteinExistence type="inferred from homology"/>
<evidence type="ECO:0000313" key="7">
    <source>
        <dbReference type="EMBL" id="CAE0463880.1"/>
    </source>
</evidence>
<evidence type="ECO:0000256" key="5">
    <source>
        <dbReference type="ARBA" id="ARBA00023212"/>
    </source>
</evidence>
<dbReference type="GO" id="GO:0007020">
    <property type="term" value="P:microtubule nucleation"/>
    <property type="evidence" value="ECO:0007669"/>
    <property type="project" value="InterPro"/>
</dbReference>
<dbReference type="Pfam" id="PF04130">
    <property type="entry name" value="GCP_C_terminal"/>
    <property type="match status" value="1"/>
</dbReference>
<name>A0A7S3Q330_9STRA</name>
<dbReference type="GO" id="GO:0043015">
    <property type="term" value="F:gamma-tubulin binding"/>
    <property type="evidence" value="ECO:0007669"/>
    <property type="project" value="InterPro"/>
</dbReference>
<dbReference type="GO" id="GO:0051225">
    <property type="term" value="P:spindle assembly"/>
    <property type="evidence" value="ECO:0007669"/>
    <property type="project" value="TreeGrafter"/>
</dbReference>
<dbReference type="InterPro" id="IPR007259">
    <property type="entry name" value="GCP"/>
</dbReference>
<dbReference type="InterPro" id="IPR042241">
    <property type="entry name" value="GCP_C_sf"/>
</dbReference>
<keyword evidence="4" id="KW-0493">Microtubule</keyword>
<dbReference type="PANTHER" id="PTHR19302">
    <property type="entry name" value="GAMMA TUBULIN COMPLEX PROTEIN"/>
    <property type="match status" value="1"/>
</dbReference>
<dbReference type="Gene3D" id="1.20.120.1900">
    <property type="entry name" value="Gamma-tubulin complex, C-terminal domain"/>
    <property type="match status" value="1"/>
</dbReference>
<gene>
    <name evidence="7" type="ORF">CDEB00056_LOCUS8721</name>
</gene>
<dbReference type="GO" id="GO:0005874">
    <property type="term" value="C:microtubule"/>
    <property type="evidence" value="ECO:0007669"/>
    <property type="project" value="UniProtKB-KW"/>
</dbReference>
<dbReference type="PANTHER" id="PTHR19302:SF14">
    <property type="entry name" value="GAMMA-TUBULIN COMPLEX COMPONENT 3"/>
    <property type="match status" value="1"/>
</dbReference>
<evidence type="ECO:0000256" key="1">
    <source>
        <dbReference type="ARBA" id="ARBA00004245"/>
    </source>
</evidence>
<dbReference type="GO" id="GO:0031122">
    <property type="term" value="P:cytoplasmic microtubule organization"/>
    <property type="evidence" value="ECO:0007669"/>
    <property type="project" value="TreeGrafter"/>
</dbReference>
<evidence type="ECO:0000256" key="4">
    <source>
        <dbReference type="ARBA" id="ARBA00022701"/>
    </source>
</evidence>
<dbReference type="GO" id="GO:0051321">
    <property type="term" value="P:meiotic cell cycle"/>
    <property type="evidence" value="ECO:0007669"/>
    <property type="project" value="TreeGrafter"/>
</dbReference>
<dbReference type="GO" id="GO:0000278">
    <property type="term" value="P:mitotic cell cycle"/>
    <property type="evidence" value="ECO:0007669"/>
    <property type="project" value="TreeGrafter"/>
</dbReference>
<sequence length="465" mass="52595">MERTVAIASSQVHKHILSSLFDQHHLMEHLHGLKEIMFLGQGAFISSLMDGLHAEFESRESLEEIHMISLLNVFLASVGSTNAKFLPQFVTDRVQVRLLPIDDTVDSFWITGDGDGNNNNNNGSDDADLAKDGWDIFSLGYAADAPLTAVVHPEAMEKYHLVFNLLFRLKRIEWMMNNTWRQSTVLNHTLQILISKYGTVELGPSTSTQRENALTRTKRLLRKFSMTRQSMLHFITNLQSYFMFEVLESGWKTLVDKLSSAKSLDEVIASHNEYLDEIVAKSLLGESFLANANVNAKEGEKQKQRKKGGEIYKIERQLRRVLTATFRFCKIHERIFSKALDTIEKAGEKRRGAERKSMAGKWGFENFDPDVEGSNFFNLAGEGRLEEVEAVSEEFDICLRNLLAMLTDRINGTAGVKDVDVNVSISSPSPLRAPVPVEADRMQASNIDSLRFLTFRLDFSGFYGQ</sequence>
<dbReference type="InterPro" id="IPR040457">
    <property type="entry name" value="GCP_C"/>
</dbReference>
<evidence type="ECO:0000259" key="6">
    <source>
        <dbReference type="Pfam" id="PF04130"/>
    </source>
</evidence>
<evidence type="ECO:0000256" key="3">
    <source>
        <dbReference type="ARBA" id="ARBA00022490"/>
    </source>
</evidence>
<keyword evidence="3" id="KW-0963">Cytoplasm</keyword>
<accession>A0A7S3Q330</accession>
<dbReference type="GO" id="GO:0000922">
    <property type="term" value="C:spindle pole"/>
    <property type="evidence" value="ECO:0007669"/>
    <property type="project" value="InterPro"/>
</dbReference>
<reference evidence="7" key="1">
    <citation type="submission" date="2021-01" db="EMBL/GenBank/DDBJ databases">
        <authorList>
            <person name="Corre E."/>
            <person name="Pelletier E."/>
            <person name="Niang G."/>
            <person name="Scheremetjew M."/>
            <person name="Finn R."/>
            <person name="Kale V."/>
            <person name="Holt S."/>
            <person name="Cochrane G."/>
            <person name="Meng A."/>
            <person name="Brown T."/>
            <person name="Cohen L."/>
        </authorList>
    </citation>
    <scope>NUCLEOTIDE SEQUENCE</scope>
    <source>
        <strain evidence="7">MM31A-1</strain>
    </source>
</reference>
<dbReference type="GO" id="GO:0051011">
    <property type="term" value="F:microtubule minus-end binding"/>
    <property type="evidence" value="ECO:0007669"/>
    <property type="project" value="TreeGrafter"/>
</dbReference>
<dbReference type="EMBL" id="HBIO01011223">
    <property type="protein sequence ID" value="CAE0463880.1"/>
    <property type="molecule type" value="Transcribed_RNA"/>
</dbReference>
<keyword evidence="5" id="KW-0206">Cytoskeleton</keyword>
<dbReference type="GO" id="GO:0000930">
    <property type="term" value="C:gamma-tubulin complex"/>
    <property type="evidence" value="ECO:0007669"/>
    <property type="project" value="TreeGrafter"/>
</dbReference>
<comment type="subcellular location">
    <subcellularLocation>
        <location evidence="1">Cytoplasm</location>
        <location evidence="1">Cytoskeleton</location>
    </subcellularLocation>
</comment>
<feature type="domain" description="Gamma tubulin complex component C-terminal" evidence="6">
    <location>
        <begin position="26"/>
        <end position="463"/>
    </location>
</feature>
<protein>
    <recommendedName>
        <fullName evidence="6">Gamma tubulin complex component C-terminal domain-containing protein</fullName>
    </recommendedName>
</protein>
<comment type="similarity">
    <text evidence="2">Belongs to the TUBGCP family.</text>
</comment>
<dbReference type="AlphaFoldDB" id="A0A7S3Q330"/>